<proteinExistence type="predicted"/>
<gene>
    <name evidence="1" type="ORF">DFQ02_106146</name>
</gene>
<dbReference type="AlphaFoldDB" id="A0A3D9HDG5"/>
<keyword evidence="2" id="KW-1185">Reference proteome</keyword>
<accession>A0A3D9HDG5</accession>
<protein>
    <submittedName>
        <fullName evidence="1">Concanavalin A-like lectin/glucanase superfamily protein</fullName>
    </submittedName>
</protein>
<sequence length="615" mass="66858">MKIINNLKKIGVLIPLVMVFFTISCGDDDAPTQSFDIAQLQSRITEAENLIATGVEGINAGDYQPGSKDALQDVVNWIYKRIESSKSQADIDDAVIKLNAAIDKFLVSVVSEAFPWIQHGNGSSIELSENVKQAIYQPSTLEMEIYIVDLNQAGFSNNLLSTEDEPSRGMAARYFGTGEIELVAGTTDGWPTSPRSPAGTLKSGEWMNVAFTNSGSEQKLYINGQLVATLAGVPEMTDVPWLLGNSPTFTDRSCNVLFREFKVWNSVFDQSTIQSNIGATIDGTESGLVVYFPLSSNLGNSFSDVVGNSTATLKGTFEWVAEPPIIVLDYTNLNVAVQELTDFRATVTEGDMDGDYPVGTLDYIDSLLANANDVLQNETRQTALDDTADAIGDAIDLINANLVGPADGVYVDRDNPSSIGFRITPNYTPQGDYTVEFDLKLKTLQMGGSGEIFGNGSYGLRVFGYTNPTEEEILASGGLWNFTHISGWIGPEAPALSVRSQVWQHVAIVHDDTARTTSIYVDGEMVGQSTDIGVPDVSGWGETWLGNSWGAKMNGSIKDFRIWDEARSVGQLNADITGSEPNLQIYFPLDRVKGLQFSDETGDYSGEMRGIVWNN</sequence>
<dbReference type="EMBL" id="QRDX01000006">
    <property type="protein sequence ID" value="RED47519.1"/>
    <property type="molecule type" value="Genomic_DNA"/>
</dbReference>
<dbReference type="InterPro" id="IPR013320">
    <property type="entry name" value="ConA-like_dom_sf"/>
</dbReference>
<organism evidence="1 2">
    <name type="scientific">Seonamhaeicola aphaedonensis</name>
    <dbReference type="NCBI Taxonomy" id="1461338"/>
    <lineage>
        <taxon>Bacteria</taxon>
        <taxon>Pseudomonadati</taxon>
        <taxon>Bacteroidota</taxon>
        <taxon>Flavobacteriia</taxon>
        <taxon>Flavobacteriales</taxon>
        <taxon>Flavobacteriaceae</taxon>
    </lineage>
</organism>
<dbReference type="GO" id="GO:0004553">
    <property type="term" value="F:hydrolase activity, hydrolyzing O-glycosyl compounds"/>
    <property type="evidence" value="ECO:0007669"/>
    <property type="project" value="UniProtKB-ARBA"/>
</dbReference>
<reference evidence="1 2" key="1">
    <citation type="submission" date="2018-07" db="EMBL/GenBank/DDBJ databases">
        <title>Genomic Encyclopedia of Type Strains, Phase III (KMG-III): the genomes of soil and plant-associated and newly described type strains.</title>
        <authorList>
            <person name="Whitman W."/>
        </authorList>
    </citation>
    <scope>NUCLEOTIDE SEQUENCE [LARGE SCALE GENOMIC DNA]</scope>
    <source>
        <strain evidence="1 2">CECT 8487</strain>
    </source>
</reference>
<dbReference type="Pfam" id="PF13385">
    <property type="entry name" value="Laminin_G_3"/>
    <property type="match status" value="2"/>
</dbReference>
<name>A0A3D9HDG5_9FLAO</name>
<evidence type="ECO:0000313" key="2">
    <source>
        <dbReference type="Proteomes" id="UP000256629"/>
    </source>
</evidence>
<dbReference type="Gene3D" id="2.60.120.200">
    <property type="match status" value="2"/>
</dbReference>
<comment type="caution">
    <text evidence="1">The sequence shown here is derived from an EMBL/GenBank/DDBJ whole genome shotgun (WGS) entry which is preliminary data.</text>
</comment>
<dbReference type="SUPFAM" id="SSF49899">
    <property type="entry name" value="Concanavalin A-like lectins/glucanases"/>
    <property type="match status" value="2"/>
</dbReference>
<dbReference type="GO" id="GO:0030246">
    <property type="term" value="F:carbohydrate binding"/>
    <property type="evidence" value="ECO:0007669"/>
    <property type="project" value="UniProtKB-KW"/>
</dbReference>
<evidence type="ECO:0000313" key="1">
    <source>
        <dbReference type="EMBL" id="RED47519.1"/>
    </source>
</evidence>
<dbReference type="PROSITE" id="PS51257">
    <property type="entry name" value="PROKAR_LIPOPROTEIN"/>
    <property type="match status" value="1"/>
</dbReference>
<dbReference type="Proteomes" id="UP000256629">
    <property type="component" value="Unassembled WGS sequence"/>
</dbReference>
<dbReference type="GO" id="GO:0005975">
    <property type="term" value="P:carbohydrate metabolic process"/>
    <property type="evidence" value="ECO:0007669"/>
    <property type="project" value="UniProtKB-ARBA"/>
</dbReference>
<dbReference type="Gene3D" id="1.20.1270.90">
    <property type="entry name" value="AF1782-like"/>
    <property type="match status" value="1"/>
</dbReference>
<keyword evidence="1" id="KW-0430">Lectin</keyword>